<organism evidence="1 2">
    <name type="scientific">Gossypium stocksii</name>
    <dbReference type="NCBI Taxonomy" id="47602"/>
    <lineage>
        <taxon>Eukaryota</taxon>
        <taxon>Viridiplantae</taxon>
        <taxon>Streptophyta</taxon>
        <taxon>Embryophyta</taxon>
        <taxon>Tracheophyta</taxon>
        <taxon>Spermatophyta</taxon>
        <taxon>Magnoliopsida</taxon>
        <taxon>eudicotyledons</taxon>
        <taxon>Gunneridae</taxon>
        <taxon>Pentapetalae</taxon>
        <taxon>rosids</taxon>
        <taxon>malvids</taxon>
        <taxon>Malvales</taxon>
        <taxon>Malvaceae</taxon>
        <taxon>Malvoideae</taxon>
        <taxon>Gossypium</taxon>
    </lineage>
</organism>
<dbReference type="OrthoDB" id="10523427at2759"/>
<evidence type="ECO:0000313" key="2">
    <source>
        <dbReference type="Proteomes" id="UP000828251"/>
    </source>
</evidence>
<reference evidence="1 2" key="1">
    <citation type="journal article" date="2021" name="Plant Biotechnol. J.">
        <title>Multi-omics assisted identification of the key and species-specific regulatory components of drought-tolerant mechanisms in Gossypium stocksii.</title>
        <authorList>
            <person name="Yu D."/>
            <person name="Ke L."/>
            <person name="Zhang D."/>
            <person name="Wu Y."/>
            <person name="Sun Y."/>
            <person name="Mei J."/>
            <person name="Sun J."/>
            <person name="Sun Y."/>
        </authorList>
    </citation>
    <scope>NUCLEOTIDE SEQUENCE [LARGE SCALE GENOMIC DNA]</scope>
    <source>
        <strain evidence="2">cv. E1</strain>
        <tissue evidence="1">Leaf</tissue>
    </source>
</reference>
<gene>
    <name evidence="1" type="ORF">J1N35_022518</name>
</gene>
<dbReference type="Proteomes" id="UP000828251">
    <property type="component" value="Unassembled WGS sequence"/>
</dbReference>
<protein>
    <submittedName>
        <fullName evidence="1">Uncharacterized protein</fullName>
    </submittedName>
</protein>
<accession>A0A9D3VHS1</accession>
<comment type="caution">
    <text evidence="1">The sequence shown here is derived from an EMBL/GenBank/DDBJ whole genome shotgun (WGS) entry which is preliminary data.</text>
</comment>
<sequence>MKINHNAQEIKEAPKKVGVAFKLTTCEKDEDSSSDDYKNNMAMFAKKFKKFMEFNKAKRFQKRDIIKGEPSKKEKDLIICYECKKSTLNLIAHN</sequence>
<evidence type="ECO:0000313" key="1">
    <source>
        <dbReference type="EMBL" id="KAH1082757.1"/>
    </source>
</evidence>
<keyword evidence="2" id="KW-1185">Reference proteome</keyword>
<dbReference type="AlphaFoldDB" id="A0A9D3VHS1"/>
<name>A0A9D3VHS1_9ROSI</name>
<dbReference type="EMBL" id="JAIQCV010000007">
    <property type="protein sequence ID" value="KAH1082757.1"/>
    <property type="molecule type" value="Genomic_DNA"/>
</dbReference>
<proteinExistence type="predicted"/>